<evidence type="ECO:0000256" key="3">
    <source>
        <dbReference type="ARBA" id="ARBA00022645"/>
    </source>
</evidence>
<dbReference type="EMBL" id="JBHFQA010000014">
    <property type="protein sequence ID" value="KAL2087972.1"/>
    <property type="molecule type" value="Genomic_DNA"/>
</dbReference>
<evidence type="ECO:0000256" key="2">
    <source>
        <dbReference type="ARBA" id="ARBA00005988"/>
    </source>
</evidence>
<dbReference type="SMART" id="SM00631">
    <property type="entry name" value="Zn_pept"/>
    <property type="match status" value="1"/>
</dbReference>
<dbReference type="Pfam" id="PF00246">
    <property type="entry name" value="Peptidase_M14"/>
    <property type="match status" value="1"/>
</dbReference>
<dbReference type="SUPFAM" id="SSF53187">
    <property type="entry name" value="Zn-dependent exopeptidases"/>
    <property type="match status" value="1"/>
</dbReference>
<dbReference type="GO" id="GO:0006508">
    <property type="term" value="P:proteolysis"/>
    <property type="evidence" value="ECO:0007669"/>
    <property type="project" value="UniProtKB-KW"/>
</dbReference>
<dbReference type="Gene3D" id="3.40.630.10">
    <property type="entry name" value="Zn peptidases"/>
    <property type="match status" value="1"/>
</dbReference>
<evidence type="ECO:0000313" key="13">
    <source>
        <dbReference type="Proteomes" id="UP001591681"/>
    </source>
</evidence>
<name>A0ABD1JLM0_9TELE</name>
<dbReference type="GO" id="GO:0008237">
    <property type="term" value="F:metallopeptidase activity"/>
    <property type="evidence" value="ECO:0007669"/>
    <property type="project" value="UniProtKB-KW"/>
</dbReference>
<dbReference type="PRINTS" id="PR00765">
    <property type="entry name" value="CRBOXYPTASEA"/>
</dbReference>
<dbReference type="PROSITE" id="PS00132">
    <property type="entry name" value="CARBOXYPEPT_ZN_1"/>
    <property type="match status" value="1"/>
</dbReference>
<keyword evidence="3" id="KW-0121">Carboxypeptidase</keyword>
<evidence type="ECO:0000313" key="12">
    <source>
        <dbReference type="EMBL" id="KAL2087972.1"/>
    </source>
</evidence>
<dbReference type="AlphaFoldDB" id="A0ABD1JLM0"/>
<comment type="similarity">
    <text evidence="2 9">Belongs to the peptidase M14 family.</text>
</comment>
<keyword evidence="10" id="KW-0732">Signal</keyword>
<comment type="caution">
    <text evidence="12">The sequence shown here is derived from an EMBL/GenBank/DDBJ whole genome shotgun (WGS) entry which is preliminary data.</text>
</comment>
<keyword evidence="4" id="KW-0645">Protease</keyword>
<keyword evidence="6" id="KW-0378">Hydrolase</keyword>
<proteinExistence type="inferred from homology"/>
<accession>A0ABD1JLM0</accession>
<dbReference type="GO" id="GO:0046872">
    <property type="term" value="F:metal ion binding"/>
    <property type="evidence" value="ECO:0007669"/>
    <property type="project" value="UniProtKB-KW"/>
</dbReference>
<feature type="domain" description="Peptidase M14" evidence="11">
    <location>
        <begin position="34"/>
        <end position="331"/>
    </location>
</feature>
<dbReference type="InterPro" id="IPR000834">
    <property type="entry name" value="Peptidase_M14"/>
</dbReference>
<comment type="cofactor">
    <cofactor evidence="1">
        <name>Zn(2+)</name>
        <dbReference type="ChEBI" id="CHEBI:29105"/>
    </cofactor>
</comment>
<dbReference type="InterPro" id="IPR057246">
    <property type="entry name" value="CARBOXYPEPT_ZN_1"/>
</dbReference>
<evidence type="ECO:0000256" key="9">
    <source>
        <dbReference type="PROSITE-ProRule" id="PRU01379"/>
    </source>
</evidence>
<reference evidence="12 13" key="1">
    <citation type="submission" date="2024-09" db="EMBL/GenBank/DDBJ databases">
        <title>A chromosome-level genome assembly of Gray's grenadier anchovy, Coilia grayii.</title>
        <authorList>
            <person name="Fu Z."/>
        </authorList>
    </citation>
    <scope>NUCLEOTIDE SEQUENCE [LARGE SCALE GENOMIC DNA]</scope>
    <source>
        <strain evidence="12">G4</strain>
        <tissue evidence="12">Muscle</tissue>
    </source>
</reference>
<dbReference type="GO" id="GO:0004180">
    <property type="term" value="F:carboxypeptidase activity"/>
    <property type="evidence" value="ECO:0007669"/>
    <property type="project" value="UniProtKB-KW"/>
</dbReference>
<evidence type="ECO:0000256" key="6">
    <source>
        <dbReference type="ARBA" id="ARBA00022801"/>
    </source>
</evidence>
<evidence type="ECO:0000259" key="11">
    <source>
        <dbReference type="PROSITE" id="PS52035"/>
    </source>
</evidence>
<dbReference type="PROSITE" id="PS00133">
    <property type="entry name" value="CARBOXYPEPT_ZN_2"/>
    <property type="match status" value="1"/>
</dbReference>
<dbReference type="PANTHER" id="PTHR11705:SF19">
    <property type="entry name" value="CARBOXYPEPTIDASE O"/>
    <property type="match status" value="1"/>
</dbReference>
<dbReference type="PROSITE" id="PS52035">
    <property type="entry name" value="PEPTIDASE_M14"/>
    <property type="match status" value="1"/>
</dbReference>
<evidence type="ECO:0000256" key="4">
    <source>
        <dbReference type="ARBA" id="ARBA00022670"/>
    </source>
</evidence>
<keyword evidence="5" id="KW-0479">Metal-binding</keyword>
<keyword evidence="7" id="KW-0862">Zinc</keyword>
<organism evidence="12 13">
    <name type="scientific">Coilia grayii</name>
    <name type="common">Gray's grenadier anchovy</name>
    <dbReference type="NCBI Taxonomy" id="363190"/>
    <lineage>
        <taxon>Eukaryota</taxon>
        <taxon>Metazoa</taxon>
        <taxon>Chordata</taxon>
        <taxon>Craniata</taxon>
        <taxon>Vertebrata</taxon>
        <taxon>Euteleostomi</taxon>
        <taxon>Actinopterygii</taxon>
        <taxon>Neopterygii</taxon>
        <taxon>Teleostei</taxon>
        <taxon>Clupei</taxon>
        <taxon>Clupeiformes</taxon>
        <taxon>Clupeoidei</taxon>
        <taxon>Engraulidae</taxon>
        <taxon>Coilinae</taxon>
        <taxon>Coilia</taxon>
    </lineage>
</organism>
<dbReference type="Proteomes" id="UP001591681">
    <property type="component" value="Unassembled WGS sequence"/>
</dbReference>
<sequence>MVTPGVLVLLLTLLRAHSFTARVLTELRNYDYTKYHPLPEIMTWMQQMETENPEILSTTVYGRSYENRDIQFLKIGLNPHEDKKAIWMDCGIHAREWISPAFCQYFVKEILRTYKTDTKVEHMLKNLDLYVTPVLNLDGYTYTWKDNTTRLWRKNRSPGTGCNCTGTDLNRNFDAFWGSTGSSSDCCEEIYHGTEAKSEAETRAVVDFVGPRSKDFLCFLSIHSYSQMILVPYAHPNIKAPNYDELMEVANDAAKAIKAVHGMDYIVGSSVDLLYPAGGTSIGWARFMGIPYSFTFELRDKGEHGFVLPEDQIQPTCEEAYEGVRAILTYVHDKTFYSAAASLTATLWTTLLASWLTNATLL</sequence>
<evidence type="ECO:0000256" key="10">
    <source>
        <dbReference type="SAM" id="SignalP"/>
    </source>
</evidence>
<feature type="active site" description="Proton donor/acceptor" evidence="9">
    <location>
        <position position="297"/>
    </location>
</feature>
<dbReference type="InterPro" id="IPR057247">
    <property type="entry name" value="CARBOXYPEPT_ZN_2"/>
</dbReference>
<feature type="signal peptide" evidence="10">
    <location>
        <begin position="1"/>
        <end position="18"/>
    </location>
</feature>
<evidence type="ECO:0000256" key="1">
    <source>
        <dbReference type="ARBA" id="ARBA00001947"/>
    </source>
</evidence>
<keyword evidence="8" id="KW-0482">Metalloprotease</keyword>
<keyword evidence="13" id="KW-1185">Reference proteome</keyword>
<protein>
    <recommendedName>
        <fullName evidence="11">Peptidase M14 domain-containing protein</fullName>
    </recommendedName>
</protein>
<evidence type="ECO:0000256" key="5">
    <source>
        <dbReference type="ARBA" id="ARBA00022723"/>
    </source>
</evidence>
<dbReference type="FunFam" id="3.40.630.10:FF:000001">
    <property type="entry name" value="Carboxypeptidase B"/>
    <property type="match status" value="1"/>
</dbReference>
<gene>
    <name evidence="12" type="ORF">ACEWY4_016800</name>
</gene>
<dbReference type="PANTHER" id="PTHR11705">
    <property type="entry name" value="PROTEASE FAMILY M14 CARBOXYPEPTIDASE A,B"/>
    <property type="match status" value="1"/>
</dbReference>
<evidence type="ECO:0000256" key="8">
    <source>
        <dbReference type="ARBA" id="ARBA00023049"/>
    </source>
</evidence>
<evidence type="ECO:0000256" key="7">
    <source>
        <dbReference type="ARBA" id="ARBA00022833"/>
    </source>
</evidence>
<feature type="chain" id="PRO_5044787013" description="Peptidase M14 domain-containing protein" evidence="10">
    <location>
        <begin position="19"/>
        <end position="362"/>
    </location>
</feature>